<accession>A0A4U1D3I8</accession>
<evidence type="ECO:0000259" key="1">
    <source>
        <dbReference type="Pfam" id="PF01368"/>
    </source>
</evidence>
<proteinExistence type="predicted"/>
<dbReference type="PANTHER" id="PTHR47618:SF1">
    <property type="entry name" value="BIFUNCTIONAL OLIGORIBONUCLEASE AND PAP PHOSPHATASE NRNA"/>
    <property type="match status" value="1"/>
</dbReference>
<feature type="domain" description="DHHA1" evidence="2">
    <location>
        <begin position="227"/>
        <end position="308"/>
    </location>
</feature>
<dbReference type="InterPro" id="IPR038763">
    <property type="entry name" value="DHH_sf"/>
</dbReference>
<dbReference type="InterPro" id="IPR003156">
    <property type="entry name" value="DHHA1_dom"/>
</dbReference>
<dbReference type="Gene3D" id="3.90.1640.10">
    <property type="entry name" value="inorganic pyrophosphatase (n-terminal core)"/>
    <property type="match status" value="1"/>
</dbReference>
<dbReference type="RefSeq" id="WP_136832733.1">
    <property type="nucleotide sequence ID" value="NZ_SWBM01000004.1"/>
</dbReference>
<comment type="caution">
    <text evidence="3">The sequence shown here is derived from an EMBL/GenBank/DDBJ whole genome shotgun (WGS) entry which is preliminary data.</text>
</comment>
<dbReference type="SUPFAM" id="SSF64182">
    <property type="entry name" value="DHH phosphoesterases"/>
    <property type="match status" value="1"/>
</dbReference>
<reference evidence="3 4" key="1">
    <citation type="journal article" date="2011" name="J. Microbiol.">
        <title>Bacillus kyonggiensis sp. nov., isolated from soil of a lettuce field.</title>
        <authorList>
            <person name="Dong K."/>
            <person name="Lee S."/>
        </authorList>
    </citation>
    <scope>NUCLEOTIDE SEQUENCE [LARGE SCALE GENOMIC DNA]</scope>
    <source>
        <strain evidence="3 4">NB22</strain>
    </source>
</reference>
<feature type="domain" description="DDH" evidence="1">
    <location>
        <begin position="15"/>
        <end position="153"/>
    </location>
</feature>
<dbReference type="AlphaFoldDB" id="A0A4U1D3I8"/>
<dbReference type="Pfam" id="PF02272">
    <property type="entry name" value="DHHA1"/>
    <property type="match status" value="1"/>
</dbReference>
<evidence type="ECO:0000313" key="3">
    <source>
        <dbReference type="EMBL" id="TKC15787.1"/>
    </source>
</evidence>
<sequence>MKEKILETIKQYETIIIHRHVRPDPDAYGSQGGLAEILKASFPEKNIYTVGKEEQSLNFLRRLDQIPDEIYTGALVIVTDTANEARICDSRYGLGDKLIKIDHHPNEEPYGDIVWVDTNASSCSEMIYEFYLAGEESGLKMSDEAARLLYAGIVGDTGRFLYPSTTEKTFTYASELIKYKFDRTELFDRMYELAPNLIKLNGYVLQNFNMNENGVASMVLNKELLTEYQAKPSDASLLVSTLGNVVGILAWAFFIEEDDQIRVRLRSKGPIVNTIARKYSGGGHPLASGASIYSWDEMENVMKDLDEACIHYK</sequence>
<dbReference type="PANTHER" id="PTHR47618">
    <property type="entry name" value="BIFUNCTIONAL OLIGORIBONUCLEASE AND PAP PHOSPHATASE NRNA"/>
    <property type="match status" value="1"/>
</dbReference>
<keyword evidence="4" id="KW-1185">Reference proteome</keyword>
<dbReference type="OrthoDB" id="9803668at2"/>
<evidence type="ECO:0000259" key="2">
    <source>
        <dbReference type="Pfam" id="PF02272"/>
    </source>
</evidence>
<dbReference type="EMBL" id="SWBM01000004">
    <property type="protein sequence ID" value="TKC15787.1"/>
    <property type="molecule type" value="Genomic_DNA"/>
</dbReference>
<protein>
    <submittedName>
        <fullName evidence="3">Bifunctional oligoribonuclease/PAP phosphatase NrnA</fullName>
    </submittedName>
</protein>
<dbReference type="Proteomes" id="UP000307756">
    <property type="component" value="Unassembled WGS sequence"/>
</dbReference>
<gene>
    <name evidence="3" type="ORF">FA727_16845</name>
</gene>
<dbReference type="InterPro" id="IPR001667">
    <property type="entry name" value="DDH_dom"/>
</dbReference>
<dbReference type="Gene3D" id="3.10.310.30">
    <property type="match status" value="1"/>
</dbReference>
<dbReference type="Pfam" id="PF01368">
    <property type="entry name" value="DHH"/>
    <property type="match status" value="1"/>
</dbReference>
<dbReference type="GO" id="GO:0003676">
    <property type="term" value="F:nucleic acid binding"/>
    <property type="evidence" value="ECO:0007669"/>
    <property type="project" value="InterPro"/>
</dbReference>
<name>A0A4U1D3I8_9BACI</name>
<evidence type="ECO:0000313" key="4">
    <source>
        <dbReference type="Proteomes" id="UP000307756"/>
    </source>
</evidence>
<dbReference type="InterPro" id="IPR051319">
    <property type="entry name" value="Oligoribo/pAp-PDE_c-di-AMP_PDE"/>
</dbReference>
<organism evidence="3 4">
    <name type="scientific">Robertmurraya kyonggiensis</name>
    <dbReference type="NCBI Taxonomy" id="1037680"/>
    <lineage>
        <taxon>Bacteria</taxon>
        <taxon>Bacillati</taxon>
        <taxon>Bacillota</taxon>
        <taxon>Bacilli</taxon>
        <taxon>Bacillales</taxon>
        <taxon>Bacillaceae</taxon>
        <taxon>Robertmurraya</taxon>
    </lineage>
</organism>